<accession>A0ABU0HK57</accession>
<feature type="signal peptide" evidence="2">
    <location>
        <begin position="1"/>
        <end position="29"/>
    </location>
</feature>
<comment type="caution">
    <text evidence="3">The sequence shown here is derived from an EMBL/GenBank/DDBJ whole genome shotgun (WGS) entry which is preliminary data.</text>
</comment>
<reference evidence="3 4" key="1">
    <citation type="submission" date="2023-07" db="EMBL/GenBank/DDBJ databases">
        <title>Genomic Encyclopedia of Type Strains, Phase IV (KMG-IV): sequencing the most valuable type-strain genomes for metagenomic binning, comparative biology and taxonomic classification.</title>
        <authorList>
            <person name="Goeker M."/>
        </authorList>
    </citation>
    <scope>NUCLEOTIDE SEQUENCE [LARGE SCALE GENOMIC DNA]</scope>
    <source>
        <strain evidence="3 4">DSM 19562</strain>
    </source>
</reference>
<dbReference type="InterPro" id="IPR010642">
    <property type="entry name" value="Invasion_prot_B"/>
</dbReference>
<dbReference type="RefSeq" id="WP_238247954.1">
    <property type="nucleotide sequence ID" value="NZ_BPQX01000014.1"/>
</dbReference>
<protein>
    <submittedName>
        <fullName evidence="3">Invasion protein IalB</fullName>
    </submittedName>
</protein>
<evidence type="ECO:0000313" key="4">
    <source>
        <dbReference type="Proteomes" id="UP001236369"/>
    </source>
</evidence>
<dbReference type="Pfam" id="PF06776">
    <property type="entry name" value="IalB"/>
    <property type="match status" value="1"/>
</dbReference>
<feature type="compositionally biased region" description="Basic and acidic residues" evidence="1">
    <location>
        <begin position="218"/>
        <end position="239"/>
    </location>
</feature>
<name>A0ABU0HK57_9HYPH</name>
<feature type="region of interest" description="Disordered" evidence="1">
    <location>
        <begin position="218"/>
        <end position="254"/>
    </location>
</feature>
<evidence type="ECO:0000313" key="3">
    <source>
        <dbReference type="EMBL" id="MDQ0442700.1"/>
    </source>
</evidence>
<dbReference type="EMBL" id="JAUSVV010000004">
    <property type="protein sequence ID" value="MDQ0442700.1"/>
    <property type="molecule type" value="Genomic_DNA"/>
</dbReference>
<dbReference type="InterPro" id="IPR038696">
    <property type="entry name" value="IalB_sf"/>
</dbReference>
<organism evidence="3 4">
    <name type="scientific">Methylobacterium persicinum</name>
    <dbReference type="NCBI Taxonomy" id="374426"/>
    <lineage>
        <taxon>Bacteria</taxon>
        <taxon>Pseudomonadati</taxon>
        <taxon>Pseudomonadota</taxon>
        <taxon>Alphaproteobacteria</taxon>
        <taxon>Hyphomicrobiales</taxon>
        <taxon>Methylobacteriaceae</taxon>
        <taxon>Methylobacterium</taxon>
    </lineage>
</organism>
<dbReference type="Proteomes" id="UP001236369">
    <property type="component" value="Unassembled WGS sequence"/>
</dbReference>
<feature type="region of interest" description="Disordered" evidence="1">
    <location>
        <begin position="33"/>
        <end position="58"/>
    </location>
</feature>
<evidence type="ECO:0000256" key="1">
    <source>
        <dbReference type="SAM" id="MobiDB-lite"/>
    </source>
</evidence>
<keyword evidence="4" id="KW-1185">Reference proteome</keyword>
<keyword evidence="2" id="KW-0732">Signal</keyword>
<feature type="chain" id="PRO_5046077874" evidence="2">
    <location>
        <begin position="30"/>
        <end position="254"/>
    </location>
</feature>
<sequence>MSFTRSAPLARAAFFGLAGLALATVPASAQPKKPAAAAPAPAAPAPTQTPAAQTPAAQNGPQIVALKSEPSQADWTKVCGKDQGSGTDICYTTRDFVSDQGQPVLAAAVYDMKNPQQKQEVRVVRFLLPLGLLLQPGIRFSVDGQAATAGRFAVCFPNGCFAEVGGVDAGVIAALKKGTTLNVSVQNQTQREVTFAVPLAGFGKAFDGPAMDPKVLEEQQKKLQSELEKRSEEMRKKLEAQQGSAPAAPAPAAK</sequence>
<evidence type="ECO:0000256" key="2">
    <source>
        <dbReference type="SAM" id="SignalP"/>
    </source>
</evidence>
<dbReference type="Gene3D" id="2.60.40.1880">
    <property type="entry name" value="Invasion associated locus B (IalB) protein"/>
    <property type="match status" value="1"/>
</dbReference>
<feature type="compositionally biased region" description="Low complexity" evidence="1">
    <location>
        <begin position="245"/>
        <end position="254"/>
    </location>
</feature>
<proteinExistence type="predicted"/>
<gene>
    <name evidence="3" type="ORF">QO016_002197</name>
</gene>